<dbReference type="Proteomes" id="UP000789525">
    <property type="component" value="Unassembled WGS sequence"/>
</dbReference>
<keyword evidence="2" id="KW-1185">Reference proteome</keyword>
<accession>A0ACA9R6H1</accession>
<name>A0ACA9R6H1_9GLOM</name>
<comment type="caution">
    <text evidence="1">The sequence shown here is derived from an EMBL/GenBank/DDBJ whole genome shotgun (WGS) entry which is preliminary data.</text>
</comment>
<proteinExistence type="predicted"/>
<organism evidence="1 2">
    <name type="scientific">Acaulospora colombiana</name>
    <dbReference type="NCBI Taxonomy" id="27376"/>
    <lineage>
        <taxon>Eukaryota</taxon>
        <taxon>Fungi</taxon>
        <taxon>Fungi incertae sedis</taxon>
        <taxon>Mucoromycota</taxon>
        <taxon>Glomeromycotina</taxon>
        <taxon>Glomeromycetes</taxon>
        <taxon>Diversisporales</taxon>
        <taxon>Acaulosporaceae</taxon>
        <taxon>Acaulospora</taxon>
    </lineage>
</organism>
<dbReference type="EMBL" id="CAJVPT010069765">
    <property type="protein sequence ID" value="CAG8778466.1"/>
    <property type="molecule type" value="Genomic_DNA"/>
</dbReference>
<feature type="non-terminal residue" evidence="1">
    <location>
        <position position="117"/>
    </location>
</feature>
<protein>
    <submittedName>
        <fullName evidence="1">2_t:CDS:1</fullName>
    </submittedName>
</protein>
<gene>
    <name evidence="1" type="ORF">ACOLOM_LOCUS14212</name>
</gene>
<reference evidence="1" key="1">
    <citation type="submission" date="2021-06" db="EMBL/GenBank/DDBJ databases">
        <authorList>
            <person name="Kallberg Y."/>
            <person name="Tangrot J."/>
            <person name="Rosling A."/>
        </authorList>
    </citation>
    <scope>NUCLEOTIDE SEQUENCE</scope>
    <source>
        <strain evidence="1">CL356</strain>
    </source>
</reference>
<sequence length="117" mass="13869">MRINYHRIEMAIALELSVELTEYGTFLRTKILQQGNNYNNQKLKYPIYFKVSITKEQHNKILANINNMTYNINIQKLQENDNTRKIIKQILKENEYTLKGLTTKLELGITFKEELGM</sequence>
<evidence type="ECO:0000313" key="1">
    <source>
        <dbReference type="EMBL" id="CAG8778466.1"/>
    </source>
</evidence>
<evidence type="ECO:0000313" key="2">
    <source>
        <dbReference type="Proteomes" id="UP000789525"/>
    </source>
</evidence>